<sequence>MTEEHPPFHTEGCLAVSRVLARVGDKWSVLIVMLLAGGPRRFNEMKRMVDGISQRMLTLTLRGLERDGLVSRTVFPTIPPRVDYELTPLGHSLREPVMALGQWVQANLADIAEAQAAFDRRGAPDAPPEQVRRQG</sequence>
<dbReference type="Proteomes" id="UP001238467">
    <property type="component" value="Unassembled WGS sequence"/>
</dbReference>
<evidence type="ECO:0000313" key="6">
    <source>
        <dbReference type="Proteomes" id="UP001238467"/>
    </source>
</evidence>
<dbReference type="RefSeq" id="WP_307060926.1">
    <property type="nucleotide sequence ID" value="NZ_JAUSUH010000005.1"/>
</dbReference>
<evidence type="ECO:0000256" key="3">
    <source>
        <dbReference type="ARBA" id="ARBA00023163"/>
    </source>
</evidence>
<dbReference type="PROSITE" id="PS51118">
    <property type="entry name" value="HTH_HXLR"/>
    <property type="match status" value="1"/>
</dbReference>
<comment type="caution">
    <text evidence="5">The sequence shown here is derived from an EMBL/GenBank/DDBJ whole genome shotgun (WGS) entry which is preliminary data.</text>
</comment>
<feature type="domain" description="HTH hxlR-type" evidence="4">
    <location>
        <begin position="13"/>
        <end position="112"/>
    </location>
</feature>
<gene>
    <name evidence="5" type="ORF">J2S76_002672</name>
</gene>
<keyword evidence="6" id="KW-1185">Reference proteome</keyword>
<dbReference type="GO" id="GO:0003677">
    <property type="term" value="F:DNA binding"/>
    <property type="evidence" value="ECO:0007669"/>
    <property type="project" value="UniProtKB-KW"/>
</dbReference>
<keyword evidence="2 5" id="KW-0238">DNA-binding</keyword>
<protein>
    <submittedName>
        <fullName evidence="5">DNA-binding HxlR family transcriptional regulator</fullName>
    </submittedName>
</protein>
<reference evidence="5 6" key="1">
    <citation type="submission" date="2023-07" db="EMBL/GenBank/DDBJ databases">
        <title>Genomic Encyclopedia of Type Strains, Phase IV (KMG-IV): sequencing the most valuable type-strain genomes for metagenomic binning, comparative biology and taxonomic classification.</title>
        <authorList>
            <person name="Goeker M."/>
        </authorList>
    </citation>
    <scope>NUCLEOTIDE SEQUENCE [LARGE SCALE GENOMIC DNA]</scope>
    <source>
        <strain evidence="5 6">DSM 1277</strain>
    </source>
</reference>
<dbReference type="PANTHER" id="PTHR33204">
    <property type="entry name" value="TRANSCRIPTIONAL REGULATOR, MARR FAMILY"/>
    <property type="match status" value="1"/>
</dbReference>
<keyword evidence="1" id="KW-0805">Transcription regulation</keyword>
<dbReference type="EMBL" id="JAUSUH010000005">
    <property type="protein sequence ID" value="MDQ0348243.1"/>
    <property type="molecule type" value="Genomic_DNA"/>
</dbReference>
<keyword evidence="3" id="KW-0804">Transcription</keyword>
<organism evidence="5 6">
    <name type="scientific">Ancylobacter vacuolatus</name>
    <dbReference type="NCBI Taxonomy" id="223389"/>
    <lineage>
        <taxon>Bacteria</taxon>
        <taxon>Pseudomonadati</taxon>
        <taxon>Pseudomonadota</taxon>
        <taxon>Alphaproteobacteria</taxon>
        <taxon>Hyphomicrobiales</taxon>
        <taxon>Xanthobacteraceae</taxon>
        <taxon>Ancylobacter</taxon>
    </lineage>
</organism>
<evidence type="ECO:0000259" key="4">
    <source>
        <dbReference type="PROSITE" id="PS51118"/>
    </source>
</evidence>
<dbReference type="Pfam" id="PF01638">
    <property type="entry name" value="HxlR"/>
    <property type="match status" value="1"/>
</dbReference>
<dbReference type="InterPro" id="IPR002577">
    <property type="entry name" value="HTH_HxlR"/>
</dbReference>
<dbReference type="InterPro" id="IPR036388">
    <property type="entry name" value="WH-like_DNA-bd_sf"/>
</dbReference>
<evidence type="ECO:0000313" key="5">
    <source>
        <dbReference type="EMBL" id="MDQ0348243.1"/>
    </source>
</evidence>
<dbReference type="Gene3D" id="1.10.10.10">
    <property type="entry name" value="Winged helix-like DNA-binding domain superfamily/Winged helix DNA-binding domain"/>
    <property type="match status" value="1"/>
</dbReference>
<dbReference type="InterPro" id="IPR036390">
    <property type="entry name" value="WH_DNA-bd_sf"/>
</dbReference>
<accession>A0ABU0DIJ0</accession>
<name>A0ABU0DIJ0_9HYPH</name>
<evidence type="ECO:0000256" key="1">
    <source>
        <dbReference type="ARBA" id="ARBA00023015"/>
    </source>
</evidence>
<dbReference type="SUPFAM" id="SSF46785">
    <property type="entry name" value="Winged helix' DNA-binding domain"/>
    <property type="match status" value="1"/>
</dbReference>
<dbReference type="PANTHER" id="PTHR33204:SF39">
    <property type="entry name" value="TRANSCRIPTIONAL REGULATORY PROTEIN"/>
    <property type="match status" value="1"/>
</dbReference>
<proteinExistence type="predicted"/>
<evidence type="ECO:0000256" key="2">
    <source>
        <dbReference type="ARBA" id="ARBA00023125"/>
    </source>
</evidence>